<dbReference type="InterPro" id="IPR036460">
    <property type="entry name" value="Cu_amine_oxidase_C_sf"/>
</dbReference>
<evidence type="ECO:0000313" key="1">
    <source>
        <dbReference type="EMBL" id="VEL08895.1"/>
    </source>
</evidence>
<dbReference type="GO" id="GO:0008131">
    <property type="term" value="F:primary methylamine oxidase activity"/>
    <property type="evidence" value="ECO:0007669"/>
    <property type="project" value="InterPro"/>
</dbReference>
<gene>
    <name evidence="1" type="ORF">PXEA_LOCUS2335</name>
</gene>
<organism evidence="1 2">
    <name type="scientific">Protopolystoma xenopodis</name>
    <dbReference type="NCBI Taxonomy" id="117903"/>
    <lineage>
        <taxon>Eukaryota</taxon>
        <taxon>Metazoa</taxon>
        <taxon>Spiralia</taxon>
        <taxon>Lophotrochozoa</taxon>
        <taxon>Platyhelminthes</taxon>
        <taxon>Monogenea</taxon>
        <taxon>Polyopisthocotylea</taxon>
        <taxon>Polystomatidea</taxon>
        <taxon>Polystomatidae</taxon>
        <taxon>Protopolystoma</taxon>
    </lineage>
</organism>
<sequence length="106" mass="12076">MGNYHLPREEDLPNTSTSGGSLIFLIRPHNLFRYSPDYYSCDRVYTTQVSMANVSSSKLNAPLISSKRARNARLYLFHSGQHCTTWFRDSTGLEQPHHDLVGNEAM</sequence>
<reference evidence="1" key="1">
    <citation type="submission" date="2018-11" db="EMBL/GenBank/DDBJ databases">
        <authorList>
            <consortium name="Pathogen Informatics"/>
        </authorList>
    </citation>
    <scope>NUCLEOTIDE SEQUENCE</scope>
</reference>
<proteinExistence type="predicted"/>
<dbReference type="OrthoDB" id="5379943at2759"/>
<dbReference type="Gene3D" id="2.70.98.20">
    <property type="entry name" value="Copper amine oxidase, catalytic domain"/>
    <property type="match status" value="1"/>
</dbReference>
<dbReference type="GO" id="GO:0005507">
    <property type="term" value="F:copper ion binding"/>
    <property type="evidence" value="ECO:0007669"/>
    <property type="project" value="InterPro"/>
</dbReference>
<dbReference type="Proteomes" id="UP000784294">
    <property type="component" value="Unassembled WGS sequence"/>
</dbReference>
<dbReference type="AlphaFoldDB" id="A0A448WD61"/>
<dbReference type="GO" id="GO:0009308">
    <property type="term" value="P:amine metabolic process"/>
    <property type="evidence" value="ECO:0007669"/>
    <property type="project" value="InterPro"/>
</dbReference>
<keyword evidence="2" id="KW-1185">Reference proteome</keyword>
<dbReference type="SUPFAM" id="SSF49998">
    <property type="entry name" value="Amine oxidase catalytic domain"/>
    <property type="match status" value="1"/>
</dbReference>
<name>A0A448WD61_9PLAT</name>
<dbReference type="EMBL" id="CAAALY010004987">
    <property type="protein sequence ID" value="VEL08895.1"/>
    <property type="molecule type" value="Genomic_DNA"/>
</dbReference>
<protein>
    <submittedName>
        <fullName evidence="1">Uncharacterized protein</fullName>
    </submittedName>
</protein>
<dbReference type="GO" id="GO:0048038">
    <property type="term" value="F:quinone binding"/>
    <property type="evidence" value="ECO:0007669"/>
    <property type="project" value="InterPro"/>
</dbReference>
<comment type="caution">
    <text evidence="1">The sequence shown here is derived from an EMBL/GenBank/DDBJ whole genome shotgun (WGS) entry which is preliminary data.</text>
</comment>
<accession>A0A448WD61</accession>
<evidence type="ECO:0000313" key="2">
    <source>
        <dbReference type="Proteomes" id="UP000784294"/>
    </source>
</evidence>